<dbReference type="GO" id="GO:0003924">
    <property type="term" value="F:GTPase activity"/>
    <property type="evidence" value="ECO:0007669"/>
    <property type="project" value="TreeGrafter"/>
</dbReference>
<gene>
    <name evidence="6" type="ORF">K489DRAFT_171629</name>
</gene>
<accession>A0A6J3M7J1</accession>
<dbReference type="Pfam" id="PF04670">
    <property type="entry name" value="Gtr1_RagA"/>
    <property type="match status" value="1"/>
</dbReference>
<feature type="region of interest" description="Disordered" evidence="4">
    <location>
        <begin position="31"/>
        <end position="54"/>
    </location>
</feature>
<dbReference type="GO" id="GO:0005634">
    <property type="term" value="C:nucleus"/>
    <property type="evidence" value="ECO:0007669"/>
    <property type="project" value="TreeGrafter"/>
</dbReference>
<feature type="compositionally biased region" description="Acidic residues" evidence="4">
    <location>
        <begin position="383"/>
        <end position="400"/>
    </location>
</feature>
<dbReference type="Gene3D" id="3.40.50.300">
    <property type="entry name" value="P-loop containing nucleotide triphosphate hydrolases"/>
    <property type="match status" value="1"/>
</dbReference>
<organism evidence="6">
    <name type="scientific">Dissoconium aciculare CBS 342.82</name>
    <dbReference type="NCBI Taxonomy" id="1314786"/>
    <lineage>
        <taxon>Eukaryota</taxon>
        <taxon>Fungi</taxon>
        <taxon>Dikarya</taxon>
        <taxon>Ascomycota</taxon>
        <taxon>Pezizomycotina</taxon>
        <taxon>Dothideomycetes</taxon>
        <taxon>Dothideomycetidae</taxon>
        <taxon>Mycosphaerellales</taxon>
        <taxon>Dissoconiaceae</taxon>
        <taxon>Dissoconium</taxon>
    </lineage>
</organism>
<evidence type="ECO:0000313" key="5">
    <source>
        <dbReference type="Proteomes" id="UP000504637"/>
    </source>
</evidence>
<reference evidence="6" key="1">
    <citation type="submission" date="2020-01" db="EMBL/GenBank/DDBJ databases">
        <authorList>
            <consortium name="DOE Joint Genome Institute"/>
            <person name="Haridas S."/>
            <person name="Albert R."/>
            <person name="Binder M."/>
            <person name="Bloem J."/>
            <person name="Labutti K."/>
            <person name="Salamov A."/>
            <person name="Andreopoulos B."/>
            <person name="Baker S.E."/>
            <person name="Barry K."/>
            <person name="Bills G."/>
            <person name="Bluhm B.H."/>
            <person name="Cannon C."/>
            <person name="Castanera R."/>
            <person name="Culley D.E."/>
            <person name="Daum C."/>
            <person name="Ezra D."/>
            <person name="Gonzalez J.B."/>
            <person name="Henrissat B."/>
            <person name="Kuo A."/>
            <person name="Liang C."/>
            <person name="Lipzen A."/>
            <person name="Lutzoni F."/>
            <person name="Magnuson J."/>
            <person name="Mondo S."/>
            <person name="Nolan M."/>
            <person name="Ohm R."/>
            <person name="Pangilinan J."/>
            <person name="Park H.-J."/>
            <person name="Ramirez L."/>
            <person name="Alfaro M."/>
            <person name="Sun H."/>
            <person name="Tritt A."/>
            <person name="Yoshinaga Y."/>
            <person name="Zwiers L.-H."/>
            <person name="Turgeon B.G."/>
            <person name="Goodwin S.B."/>
            <person name="Spatafora J.W."/>
            <person name="Crous P.W."/>
            <person name="Grigoriev I.V."/>
        </authorList>
    </citation>
    <scope>NUCLEOTIDE SEQUENCE</scope>
    <source>
        <strain evidence="6">CBS 342.82</strain>
    </source>
</reference>
<feature type="region of interest" description="Disordered" evidence="4">
    <location>
        <begin position="333"/>
        <end position="428"/>
    </location>
</feature>
<dbReference type="InterPro" id="IPR006762">
    <property type="entry name" value="Gtr1_RagA"/>
</dbReference>
<evidence type="ECO:0000313" key="6">
    <source>
        <dbReference type="RefSeq" id="XP_033461067.1"/>
    </source>
</evidence>
<keyword evidence="2" id="KW-0547">Nucleotide-binding</keyword>
<dbReference type="GO" id="GO:1904263">
    <property type="term" value="P:positive regulation of TORC1 signaling"/>
    <property type="evidence" value="ECO:0007669"/>
    <property type="project" value="TreeGrafter"/>
</dbReference>
<dbReference type="Proteomes" id="UP000504637">
    <property type="component" value="Unplaced"/>
</dbReference>
<evidence type="ECO:0000256" key="3">
    <source>
        <dbReference type="ARBA" id="ARBA00023134"/>
    </source>
</evidence>
<dbReference type="AlphaFoldDB" id="A0A6J3M7J1"/>
<feature type="compositionally biased region" description="Basic and acidic residues" evidence="4">
    <location>
        <begin position="363"/>
        <end position="382"/>
    </location>
</feature>
<evidence type="ECO:0008006" key="7">
    <source>
        <dbReference type="Google" id="ProtNLM"/>
    </source>
</evidence>
<keyword evidence="3" id="KW-0342">GTP-binding</keyword>
<dbReference type="Gene3D" id="3.30.450.190">
    <property type="match status" value="1"/>
</dbReference>
<keyword evidence="5" id="KW-1185">Reference proteome</keyword>
<dbReference type="GO" id="GO:0000329">
    <property type="term" value="C:fungal-type vacuole membrane"/>
    <property type="evidence" value="ECO:0007669"/>
    <property type="project" value="TreeGrafter"/>
</dbReference>
<reference evidence="6" key="3">
    <citation type="submission" date="2025-08" db="UniProtKB">
        <authorList>
            <consortium name="RefSeq"/>
        </authorList>
    </citation>
    <scope>IDENTIFICATION</scope>
    <source>
        <strain evidence="6">CBS 342.82</strain>
    </source>
</reference>
<dbReference type="PANTHER" id="PTHR11259">
    <property type="entry name" value="RAS-RELATED GTP BINDING RAG/GTR YEAST"/>
    <property type="match status" value="1"/>
</dbReference>
<dbReference type="PANTHER" id="PTHR11259:SF2">
    <property type="entry name" value="GH16429P"/>
    <property type="match status" value="1"/>
</dbReference>
<dbReference type="GO" id="GO:0009267">
    <property type="term" value="P:cellular response to starvation"/>
    <property type="evidence" value="ECO:0007669"/>
    <property type="project" value="TreeGrafter"/>
</dbReference>
<evidence type="ECO:0000256" key="4">
    <source>
        <dbReference type="SAM" id="MobiDB-lite"/>
    </source>
</evidence>
<dbReference type="GO" id="GO:1990131">
    <property type="term" value="C:Gtr1-Gtr2 GTPase complex"/>
    <property type="evidence" value="ECO:0007669"/>
    <property type="project" value="TreeGrafter"/>
</dbReference>
<evidence type="ECO:0000256" key="2">
    <source>
        <dbReference type="ARBA" id="ARBA00022741"/>
    </source>
</evidence>
<dbReference type="OrthoDB" id="26136at2759"/>
<dbReference type="GeneID" id="54357179"/>
<proteinExistence type="inferred from homology"/>
<feature type="compositionally biased region" description="Low complexity" evidence="4">
    <location>
        <begin position="31"/>
        <end position="48"/>
    </location>
</feature>
<protein>
    <recommendedName>
        <fullName evidence="7">GTP-binding protein</fullName>
    </recommendedName>
</protein>
<dbReference type="InterPro" id="IPR027417">
    <property type="entry name" value="P-loop_NTPase"/>
</dbReference>
<dbReference type="GO" id="GO:0005525">
    <property type="term" value="F:GTP binding"/>
    <property type="evidence" value="ECO:0007669"/>
    <property type="project" value="UniProtKB-KW"/>
</dbReference>
<dbReference type="GO" id="GO:0010507">
    <property type="term" value="P:negative regulation of autophagy"/>
    <property type="evidence" value="ECO:0007669"/>
    <property type="project" value="TreeGrafter"/>
</dbReference>
<comment type="similarity">
    <text evidence="1">Belongs to the GTR/RAG GTP-binding protein family.</text>
</comment>
<dbReference type="SUPFAM" id="SSF52540">
    <property type="entry name" value="P-loop containing nucleoside triphosphate hydrolases"/>
    <property type="match status" value="1"/>
</dbReference>
<evidence type="ECO:0000256" key="1">
    <source>
        <dbReference type="ARBA" id="ARBA00007756"/>
    </source>
</evidence>
<name>A0A6J3M7J1_9PEZI</name>
<sequence>MRTLFGASIYSPSSAPEAVHQTNPLQLRFTSSRAATTSSSHTSSTPSSHGEDIWLTDSHQGQRRIAVQSSASVNYEAESRTWRNGEASQKGVPKVLLMGLGRCGKSSIQHVILKTKSAGETLYLEPTNTIVESTAIESFIKLECVEVPSILPFMSPGYNHEAIFSSAGSIVWVIDIQDENIHSIHKLVSTALWLMNNYPRINFEVFVHKTDGLSDEYKNNTFRDVRQNIQDELNDRGYGNRGLTFHQTSIYDASIHEAISKVVQRLLPQLPAIETLLTKLCSKCNMQKVYLFDTMSRIYLATDASPTFLRDFEVCSEYVDMIVDAKNIYGWRGNGSEESGHRRRATQQSRKQLNRPGGRNVRTSRDHEDDEEYSGHSGHDQYYDDDYDDFDDDDDDDDGNDGNTAIDPFRHSRVGHSDTDDYDEEESHVHAGDLAGESNGISEAVGESSITLPGSQNLYMIGREINDYLSLICIMGPGSTPDRRVLIDYNVGLAADAIKAIFKMA</sequence>
<reference evidence="6" key="2">
    <citation type="submission" date="2020-04" db="EMBL/GenBank/DDBJ databases">
        <authorList>
            <consortium name="NCBI Genome Project"/>
        </authorList>
    </citation>
    <scope>NUCLEOTIDE SEQUENCE</scope>
    <source>
        <strain evidence="6">CBS 342.82</strain>
    </source>
</reference>
<dbReference type="RefSeq" id="XP_033461067.1">
    <property type="nucleotide sequence ID" value="XM_033599380.1"/>
</dbReference>